<dbReference type="EMBL" id="JAFJMO010000010">
    <property type="protein sequence ID" value="KAJ8264996.1"/>
    <property type="molecule type" value="Genomic_DNA"/>
</dbReference>
<dbReference type="InterPro" id="IPR000463">
    <property type="entry name" value="Fatty_acid-bd"/>
</dbReference>
<name>A0A9Q1HVQ3_CONCO</name>
<dbReference type="Gene3D" id="2.40.128.20">
    <property type="match status" value="1"/>
</dbReference>
<dbReference type="InterPro" id="IPR031259">
    <property type="entry name" value="ILBP"/>
</dbReference>
<feature type="domain" description="Lipocalin/cytosolic fatty-acid binding" evidence="2">
    <location>
        <begin position="6"/>
        <end position="133"/>
    </location>
</feature>
<dbReference type="FunFam" id="2.40.128.20:FF:000001">
    <property type="entry name" value="Fatty acid-binding protein, adipocyte"/>
    <property type="match status" value="1"/>
</dbReference>
<dbReference type="PANTHER" id="PTHR11955">
    <property type="entry name" value="FATTY ACID BINDING PROTEIN"/>
    <property type="match status" value="1"/>
</dbReference>
<evidence type="ECO:0000259" key="2">
    <source>
        <dbReference type="Pfam" id="PF00061"/>
    </source>
</evidence>
<keyword evidence="4" id="KW-1185">Reference proteome</keyword>
<gene>
    <name evidence="3" type="ORF">COCON_G00140950</name>
</gene>
<evidence type="ECO:0000313" key="4">
    <source>
        <dbReference type="Proteomes" id="UP001152803"/>
    </source>
</evidence>
<dbReference type="SUPFAM" id="SSF50814">
    <property type="entry name" value="Lipocalins"/>
    <property type="match status" value="1"/>
</dbReference>
<dbReference type="GO" id="GO:0008289">
    <property type="term" value="F:lipid binding"/>
    <property type="evidence" value="ECO:0007669"/>
    <property type="project" value="InterPro"/>
</dbReference>
<dbReference type="InterPro" id="IPR000566">
    <property type="entry name" value="Lipocln_cytosolic_FA-bd_dom"/>
</dbReference>
<reference evidence="3" key="1">
    <citation type="journal article" date="2023" name="Science">
        <title>Genome structures resolve the early diversification of teleost fishes.</title>
        <authorList>
            <person name="Parey E."/>
            <person name="Louis A."/>
            <person name="Montfort J."/>
            <person name="Bouchez O."/>
            <person name="Roques C."/>
            <person name="Iampietro C."/>
            <person name="Lluch J."/>
            <person name="Castinel A."/>
            <person name="Donnadieu C."/>
            <person name="Desvignes T."/>
            <person name="Floi Bucao C."/>
            <person name="Jouanno E."/>
            <person name="Wen M."/>
            <person name="Mejri S."/>
            <person name="Dirks R."/>
            <person name="Jansen H."/>
            <person name="Henkel C."/>
            <person name="Chen W.J."/>
            <person name="Zahm M."/>
            <person name="Cabau C."/>
            <person name="Klopp C."/>
            <person name="Thompson A.W."/>
            <person name="Robinson-Rechavi M."/>
            <person name="Braasch I."/>
            <person name="Lecointre G."/>
            <person name="Bobe J."/>
            <person name="Postlethwait J.H."/>
            <person name="Berthelot C."/>
            <person name="Roest Crollius H."/>
            <person name="Guiguen Y."/>
        </authorList>
    </citation>
    <scope>NUCLEOTIDE SEQUENCE</scope>
    <source>
        <strain evidence="3">Concon-B</strain>
    </source>
</reference>
<dbReference type="Pfam" id="PF00061">
    <property type="entry name" value="Lipocalin"/>
    <property type="match status" value="1"/>
</dbReference>
<comment type="similarity">
    <text evidence="1">Belongs to the calycin superfamily. Fatty-acid binding protein (FABP) family.</text>
</comment>
<protein>
    <recommendedName>
        <fullName evidence="2">Lipocalin/cytosolic fatty-acid binding domain-containing protein</fullName>
    </recommendedName>
</protein>
<sequence>MPVDYTGTWNMVSNDNFEGWMVAVGIDFPTRTIARLLRPQRVIEKNGDVFTMSTVSAFKSYSCSFKMGEEFVEFTKGLDYRKCQTVVNWDGDRIVCVQKGEKENRGWTHWIEGDRLHMELRCEDQVCRQIYRKSF</sequence>
<proteinExistence type="inferred from homology"/>
<evidence type="ECO:0000256" key="1">
    <source>
        <dbReference type="ARBA" id="ARBA00008390"/>
    </source>
</evidence>
<organism evidence="3 4">
    <name type="scientific">Conger conger</name>
    <name type="common">Conger eel</name>
    <name type="synonym">Muraena conger</name>
    <dbReference type="NCBI Taxonomy" id="82655"/>
    <lineage>
        <taxon>Eukaryota</taxon>
        <taxon>Metazoa</taxon>
        <taxon>Chordata</taxon>
        <taxon>Craniata</taxon>
        <taxon>Vertebrata</taxon>
        <taxon>Euteleostomi</taxon>
        <taxon>Actinopterygii</taxon>
        <taxon>Neopterygii</taxon>
        <taxon>Teleostei</taxon>
        <taxon>Anguilliformes</taxon>
        <taxon>Congridae</taxon>
        <taxon>Conger</taxon>
    </lineage>
</organism>
<dbReference type="InterPro" id="IPR012674">
    <property type="entry name" value="Calycin"/>
</dbReference>
<comment type="caution">
    <text evidence="3">The sequence shown here is derived from an EMBL/GenBank/DDBJ whole genome shotgun (WGS) entry which is preliminary data.</text>
</comment>
<accession>A0A9Q1HVQ3</accession>
<dbReference type="OrthoDB" id="1872155at2759"/>
<dbReference type="AlphaFoldDB" id="A0A9Q1HVQ3"/>
<dbReference type="Proteomes" id="UP001152803">
    <property type="component" value="Unassembled WGS sequence"/>
</dbReference>
<evidence type="ECO:0000313" key="3">
    <source>
        <dbReference type="EMBL" id="KAJ8264996.1"/>
    </source>
</evidence>
<dbReference type="PRINTS" id="PR00178">
    <property type="entry name" value="FATTYACIDBP"/>
</dbReference>